<dbReference type="AlphaFoldDB" id="A0A6A6KNI6"/>
<keyword evidence="2" id="KW-0812">Transmembrane</keyword>
<dbReference type="InterPro" id="IPR058353">
    <property type="entry name" value="DUF8040"/>
</dbReference>
<comment type="caution">
    <text evidence="4">The sequence shown here is derived from an EMBL/GenBank/DDBJ whole genome shotgun (WGS) entry which is preliminary data.</text>
</comment>
<gene>
    <name evidence="4" type="ORF">GH714_008052</name>
</gene>
<evidence type="ECO:0000256" key="1">
    <source>
        <dbReference type="SAM" id="MobiDB-lite"/>
    </source>
</evidence>
<evidence type="ECO:0000313" key="5">
    <source>
        <dbReference type="Proteomes" id="UP000467840"/>
    </source>
</evidence>
<feature type="region of interest" description="Disordered" evidence="1">
    <location>
        <begin position="190"/>
        <end position="253"/>
    </location>
</feature>
<feature type="domain" description="DUF8040" evidence="3">
    <location>
        <begin position="52"/>
        <end position="132"/>
    </location>
</feature>
<evidence type="ECO:0000313" key="4">
    <source>
        <dbReference type="EMBL" id="KAF2290287.1"/>
    </source>
</evidence>
<dbReference type="EMBL" id="JAAGAX010000015">
    <property type="protein sequence ID" value="KAF2290287.1"/>
    <property type="molecule type" value="Genomic_DNA"/>
</dbReference>
<proteinExistence type="predicted"/>
<dbReference type="InterPro" id="IPR045249">
    <property type="entry name" value="HARBI1-like"/>
</dbReference>
<evidence type="ECO:0000259" key="3">
    <source>
        <dbReference type="Pfam" id="PF26138"/>
    </source>
</evidence>
<dbReference type="Pfam" id="PF26138">
    <property type="entry name" value="DUF8040"/>
    <property type="match status" value="1"/>
</dbReference>
<sequence>MKNTHTNAIAALIAYAGYLAFLLRVYRYIERPMVESNIRRHNVRQELMWQIENNTNVRDILRVGPSAFRTLVGLLKQKNLLKDTCFSNVEEQVANFLCILAHNMRNRFMNFFFRRSGEAISRHFHQVLKVIISLEDEFLVQPNGSTVPPEILNSEGRFYPYFKVKNEYKLVRDKELYFLEDVRDLFEKDRANGDGATNAKEKVRKWQSDRGLQIDESDEIQVNNEMNLDNQDPSTQFAQHSPSRDSFSSTSHQ</sequence>
<accession>A0A6A6KNI6</accession>
<evidence type="ECO:0000256" key="2">
    <source>
        <dbReference type="SAM" id="Phobius"/>
    </source>
</evidence>
<protein>
    <recommendedName>
        <fullName evidence="3">DUF8040 domain-containing protein</fullName>
    </recommendedName>
</protein>
<dbReference type="PANTHER" id="PTHR22930:SF268">
    <property type="entry name" value="NUCLEASE HARBI1"/>
    <property type="match status" value="1"/>
</dbReference>
<dbReference type="PANTHER" id="PTHR22930">
    <property type="match status" value="1"/>
</dbReference>
<dbReference type="Proteomes" id="UP000467840">
    <property type="component" value="Chromosome 2"/>
</dbReference>
<reference evidence="4 5" key="1">
    <citation type="journal article" date="2020" name="Mol. Plant">
        <title>The Chromosome-Based Rubber Tree Genome Provides New Insights into Spurge Genome Evolution and Rubber Biosynthesis.</title>
        <authorList>
            <person name="Liu J."/>
            <person name="Shi C."/>
            <person name="Shi C.C."/>
            <person name="Li W."/>
            <person name="Zhang Q.J."/>
            <person name="Zhang Y."/>
            <person name="Li K."/>
            <person name="Lu H.F."/>
            <person name="Shi C."/>
            <person name="Zhu S.T."/>
            <person name="Xiao Z.Y."/>
            <person name="Nan H."/>
            <person name="Yue Y."/>
            <person name="Zhu X.G."/>
            <person name="Wu Y."/>
            <person name="Hong X.N."/>
            <person name="Fan G.Y."/>
            <person name="Tong Y."/>
            <person name="Zhang D."/>
            <person name="Mao C.L."/>
            <person name="Liu Y.L."/>
            <person name="Hao S.J."/>
            <person name="Liu W.Q."/>
            <person name="Lv M.Q."/>
            <person name="Zhang H.B."/>
            <person name="Liu Y."/>
            <person name="Hu-Tang G.R."/>
            <person name="Wang J.P."/>
            <person name="Wang J.H."/>
            <person name="Sun Y.H."/>
            <person name="Ni S.B."/>
            <person name="Chen W.B."/>
            <person name="Zhang X.C."/>
            <person name="Jiao Y.N."/>
            <person name="Eichler E.E."/>
            <person name="Li G.H."/>
            <person name="Liu X."/>
            <person name="Gao L.Z."/>
        </authorList>
    </citation>
    <scope>NUCLEOTIDE SEQUENCE [LARGE SCALE GENOMIC DNA]</scope>
    <source>
        <strain evidence="5">cv. GT1</strain>
        <tissue evidence="4">Leaf</tissue>
    </source>
</reference>
<feature type="compositionally biased region" description="Basic and acidic residues" evidence="1">
    <location>
        <begin position="199"/>
        <end position="208"/>
    </location>
</feature>
<organism evidence="4 5">
    <name type="scientific">Hevea brasiliensis</name>
    <name type="common">Para rubber tree</name>
    <name type="synonym">Siphonia brasiliensis</name>
    <dbReference type="NCBI Taxonomy" id="3981"/>
    <lineage>
        <taxon>Eukaryota</taxon>
        <taxon>Viridiplantae</taxon>
        <taxon>Streptophyta</taxon>
        <taxon>Embryophyta</taxon>
        <taxon>Tracheophyta</taxon>
        <taxon>Spermatophyta</taxon>
        <taxon>Magnoliopsida</taxon>
        <taxon>eudicotyledons</taxon>
        <taxon>Gunneridae</taxon>
        <taxon>Pentapetalae</taxon>
        <taxon>rosids</taxon>
        <taxon>fabids</taxon>
        <taxon>Malpighiales</taxon>
        <taxon>Euphorbiaceae</taxon>
        <taxon>Crotonoideae</taxon>
        <taxon>Micrandreae</taxon>
        <taxon>Hevea</taxon>
    </lineage>
</organism>
<keyword evidence="2" id="KW-1133">Transmembrane helix</keyword>
<feature type="compositionally biased region" description="Polar residues" evidence="1">
    <location>
        <begin position="220"/>
        <end position="253"/>
    </location>
</feature>
<keyword evidence="2" id="KW-0472">Membrane</keyword>
<feature type="transmembrane region" description="Helical" evidence="2">
    <location>
        <begin position="6"/>
        <end position="26"/>
    </location>
</feature>
<name>A0A6A6KNI6_HEVBR</name>
<keyword evidence="5" id="KW-1185">Reference proteome</keyword>